<gene>
    <name evidence="1" type="ORF">Adt_06125</name>
</gene>
<dbReference type="EMBL" id="JBFOLK010000002">
    <property type="protein sequence ID" value="KAL2532774.1"/>
    <property type="molecule type" value="Genomic_DNA"/>
</dbReference>
<evidence type="ECO:0000313" key="2">
    <source>
        <dbReference type="Proteomes" id="UP001604336"/>
    </source>
</evidence>
<name>A0ABD1V646_9LAMI</name>
<dbReference type="Proteomes" id="UP001604336">
    <property type="component" value="Unassembled WGS sequence"/>
</dbReference>
<sequence>MADVILHESDGAGHPPHQPPCQLDSLYKSTPMSKQRDICQGINFEKVPNRNRPLFIAFNNVEHTKVPQEQRAWFCSIIESYFDLQDDQSLDEYWAMCAAVDCLADDHYRDKKLKVHKNLKEHWSSRPCGELSAKEWQKCIDFSTSPTFVVHTNM</sequence>
<evidence type="ECO:0000313" key="1">
    <source>
        <dbReference type="EMBL" id="KAL2532774.1"/>
    </source>
</evidence>
<organism evidence="1 2">
    <name type="scientific">Abeliophyllum distichum</name>
    <dbReference type="NCBI Taxonomy" id="126358"/>
    <lineage>
        <taxon>Eukaryota</taxon>
        <taxon>Viridiplantae</taxon>
        <taxon>Streptophyta</taxon>
        <taxon>Embryophyta</taxon>
        <taxon>Tracheophyta</taxon>
        <taxon>Spermatophyta</taxon>
        <taxon>Magnoliopsida</taxon>
        <taxon>eudicotyledons</taxon>
        <taxon>Gunneridae</taxon>
        <taxon>Pentapetalae</taxon>
        <taxon>asterids</taxon>
        <taxon>lamiids</taxon>
        <taxon>Lamiales</taxon>
        <taxon>Oleaceae</taxon>
        <taxon>Forsythieae</taxon>
        <taxon>Abeliophyllum</taxon>
    </lineage>
</organism>
<dbReference type="AlphaFoldDB" id="A0ABD1V646"/>
<protein>
    <submittedName>
        <fullName evidence="1">Uncharacterized protein</fullName>
    </submittedName>
</protein>
<comment type="caution">
    <text evidence="1">The sequence shown here is derived from an EMBL/GenBank/DDBJ whole genome shotgun (WGS) entry which is preliminary data.</text>
</comment>
<proteinExistence type="predicted"/>
<accession>A0ABD1V646</accession>
<reference evidence="2" key="1">
    <citation type="submission" date="2024-07" db="EMBL/GenBank/DDBJ databases">
        <title>Two chromosome-level genome assemblies of Korean endemic species Abeliophyllum distichum and Forsythia ovata (Oleaceae).</title>
        <authorList>
            <person name="Jang H."/>
        </authorList>
    </citation>
    <scope>NUCLEOTIDE SEQUENCE [LARGE SCALE GENOMIC DNA]</scope>
</reference>
<keyword evidence="2" id="KW-1185">Reference proteome</keyword>